<sequence length="263" mass="27730">MDDKTTENWFKNGEPLKGKVAVITGGGTGIGRATALTLSAAGAKVVLAGRRVGKLTGVQEEIEEAGGEALSVATDILVQKDIDNLMAQACNAFGTVDILANISGIAIPRINTLDIKAEDWDKVLNTNLRATFFVSQAAARIMAKKDGGRIVTMTSERGVRALPNIVPYCTSKGALMSMTTALAIDLAPYNINVNAVAPGYVMTDMVSGLLADKARLQSVLDRTPLNKMGTVDEMAAAVLYFCIPQSSYTTGQTLILDGGWGCQ</sequence>
<evidence type="ECO:0000313" key="3">
    <source>
        <dbReference type="EMBL" id="MCC9295650.1"/>
    </source>
</evidence>
<gene>
    <name evidence="3" type="ORF">LN736_12350</name>
</gene>
<dbReference type="PROSITE" id="PS00061">
    <property type="entry name" value="ADH_SHORT"/>
    <property type="match status" value="1"/>
</dbReference>
<dbReference type="InterPro" id="IPR020904">
    <property type="entry name" value="Sc_DH/Rdtase_CS"/>
</dbReference>
<dbReference type="PRINTS" id="PR00080">
    <property type="entry name" value="SDRFAMILY"/>
</dbReference>
<evidence type="ECO:0000256" key="2">
    <source>
        <dbReference type="ARBA" id="ARBA00023002"/>
    </source>
</evidence>
<dbReference type="InterPro" id="IPR036291">
    <property type="entry name" value="NAD(P)-bd_dom_sf"/>
</dbReference>
<evidence type="ECO:0000256" key="1">
    <source>
        <dbReference type="ARBA" id="ARBA00006484"/>
    </source>
</evidence>
<dbReference type="EMBL" id="JAJJPB010000016">
    <property type="protein sequence ID" value="MCC9295650.1"/>
    <property type="molecule type" value="Genomic_DNA"/>
</dbReference>
<dbReference type="NCBIfam" id="NF005559">
    <property type="entry name" value="PRK07231.1"/>
    <property type="match status" value="1"/>
</dbReference>
<dbReference type="PRINTS" id="PR00081">
    <property type="entry name" value="GDHRDH"/>
</dbReference>
<accession>A0ABS8N793</accession>
<dbReference type="PANTHER" id="PTHR42760:SF133">
    <property type="entry name" value="3-OXOACYL-[ACYL-CARRIER-PROTEIN] REDUCTASE"/>
    <property type="match status" value="1"/>
</dbReference>
<name>A0ABS8N793_9CLOT</name>
<dbReference type="InterPro" id="IPR002347">
    <property type="entry name" value="SDR_fam"/>
</dbReference>
<dbReference type="PANTHER" id="PTHR42760">
    <property type="entry name" value="SHORT-CHAIN DEHYDROGENASES/REDUCTASES FAMILY MEMBER"/>
    <property type="match status" value="1"/>
</dbReference>
<keyword evidence="2" id="KW-0560">Oxidoreductase</keyword>
<dbReference type="RefSeq" id="WP_179977772.1">
    <property type="nucleotide sequence ID" value="NZ_JAJJPB010000016.1"/>
</dbReference>
<proteinExistence type="inferred from homology"/>
<keyword evidence="4" id="KW-1185">Reference proteome</keyword>
<evidence type="ECO:0000313" key="4">
    <source>
        <dbReference type="Proteomes" id="UP001165422"/>
    </source>
</evidence>
<dbReference type="Proteomes" id="UP001165422">
    <property type="component" value="Unassembled WGS sequence"/>
</dbReference>
<reference evidence="3" key="1">
    <citation type="submission" date="2021-11" db="EMBL/GenBank/DDBJ databases">
        <authorList>
            <person name="Qingchun L."/>
            <person name="Dong Z."/>
            <person name="Zongwei Q."/>
            <person name="Jia Z."/>
            <person name="Duotao L."/>
        </authorList>
    </citation>
    <scope>NUCLEOTIDE SEQUENCE</scope>
    <source>
        <strain evidence="3">WLY-B-L2</strain>
    </source>
</reference>
<comment type="similarity">
    <text evidence="1">Belongs to the short-chain dehydrogenases/reductases (SDR) family.</text>
</comment>
<dbReference type="Pfam" id="PF13561">
    <property type="entry name" value="adh_short_C2"/>
    <property type="match status" value="1"/>
</dbReference>
<organism evidence="3 4">
    <name type="scientific">Clostridium aromativorans</name>
    <dbReference type="NCBI Taxonomy" id="2836848"/>
    <lineage>
        <taxon>Bacteria</taxon>
        <taxon>Bacillati</taxon>
        <taxon>Bacillota</taxon>
        <taxon>Clostridia</taxon>
        <taxon>Eubacteriales</taxon>
        <taxon>Clostridiaceae</taxon>
        <taxon>Clostridium</taxon>
    </lineage>
</organism>
<dbReference type="SUPFAM" id="SSF51735">
    <property type="entry name" value="NAD(P)-binding Rossmann-fold domains"/>
    <property type="match status" value="1"/>
</dbReference>
<dbReference type="Gene3D" id="3.40.50.720">
    <property type="entry name" value="NAD(P)-binding Rossmann-like Domain"/>
    <property type="match status" value="1"/>
</dbReference>
<protein>
    <submittedName>
        <fullName evidence="3">SDR family oxidoreductase</fullName>
    </submittedName>
</protein>
<comment type="caution">
    <text evidence="3">The sequence shown here is derived from an EMBL/GenBank/DDBJ whole genome shotgun (WGS) entry which is preliminary data.</text>
</comment>
<dbReference type="CDD" id="cd05233">
    <property type="entry name" value="SDR_c"/>
    <property type="match status" value="1"/>
</dbReference>